<dbReference type="Proteomes" id="UP001595998">
    <property type="component" value="Unassembled WGS sequence"/>
</dbReference>
<comment type="caution">
    <text evidence="2">The sequence shown here is derived from an EMBL/GenBank/DDBJ whole genome shotgun (WGS) entry which is preliminary data.</text>
</comment>
<evidence type="ECO:0000313" key="3">
    <source>
        <dbReference type="Proteomes" id="UP001595998"/>
    </source>
</evidence>
<dbReference type="RefSeq" id="WP_380040554.1">
    <property type="nucleotide sequence ID" value="NZ_JBHSEH010000020.1"/>
</dbReference>
<dbReference type="SUPFAM" id="SSF56672">
    <property type="entry name" value="DNA/RNA polymerases"/>
    <property type="match status" value="1"/>
</dbReference>
<keyword evidence="3" id="KW-1185">Reference proteome</keyword>
<evidence type="ECO:0000313" key="2">
    <source>
        <dbReference type="EMBL" id="MFC4427254.1"/>
    </source>
</evidence>
<protein>
    <submittedName>
        <fullName evidence="2">Y-family DNA polymerase</fullName>
    </submittedName>
</protein>
<organism evidence="2 3">
    <name type="scientific">Deinococcus navajonensis</name>
    <dbReference type="NCBI Taxonomy" id="309884"/>
    <lineage>
        <taxon>Bacteria</taxon>
        <taxon>Thermotogati</taxon>
        <taxon>Deinococcota</taxon>
        <taxon>Deinococci</taxon>
        <taxon>Deinococcales</taxon>
        <taxon>Deinococcaceae</taxon>
        <taxon>Deinococcus</taxon>
    </lineage>
</organism>
<feature type="domain" description="UmuC" evidence="1">
    <location>
        <begin position="25"/>
        <end position="114"/>
    </location>
</feature>
<dbReference type="InterPro" id="IPR001126">
    <property type="entry name" value="UmuC"/>
</dbReference>
<name>A0ABV8XNT1_9DEIO</name>
<dbReference type="InterPro" id="IPR043502">
    <property type="entry name" value="DNA/RNA_pol_sf"/>
</dbReference>
<dbReference type="EMBL" id="JBHSEH010000020">
    <property type="protein sequence ID" value="MFC4427254.1"/>
    <property type="molecule type" value="Genomic_DNA"/>
</dbReference>
<accession>A0ABV8XNT1</accession>
<evidence type="ECO:0000259" key="1">
    <source>
        <dbReference type="Pfam" id="PF00817"/>
    </source>
</evidence>
<proteinExistence type="predicted"/>
<dbReference type="Gene3D" id="3.40.1170.60">
    <property type="match status" value="1"/>
</dbReference>
<reference evidence="3" key="1">
    <citation type="journal article" date="2019" name="Int. J. Syst. Evol. Microbiol.">
        <title>The Global Catalogue of Microorganisms (GCM) 10K type strain sequencing project: providing services to taxonomists for standard genome sequencing and annotation.</title>
        <authorList>
            <consortium name="The Broad Institute Genomics Platform"/>
            <consortium name="The Broad Institute Genome Sequencing Center for Infectious Disease"/>
            <person name="Wu L."/>
            <person name="Ma J."/>
        </authorList>
    </citation>
    <scope>NUCLEOTIDE SEQUENCE [LARGE SCALE GENOMIC DNA]</scope>
    <source>
        <strain evidence="3">CCUG 56029</strain>
    </source>
</reference>
<sequence length="420" mass="45257">MPSGRAPSLIACVLLSPWPLTLLCRRLPGVPVAVLSETSRHVLHASPEAQTAGVQTGMRESAALSRCPDLHAEVVTAPEAAAAWAGLLEQLYARYSDRVDGRVPGVAYLQLRSAAARDLAAALQAPVGLAGSLEVAQLAALRTPPGEVKEVPPEGQAEKAFLALTPLGHLMVLGLRAAQLEQLQFMGLRGLGDLQQWSAAQREAFLGVDVGRRLNRFLRGDRSPPLPRYVPGQVLEVSLTVDAPLHELGQAEAVIRALLPDLAGQLRGRTATYLTVSCDTLGGSLSATRKLKWPLDDKGLRQVALLALDDAGALALGIDRLTVQLSGLAQPSRLVGLWAGLAELEVTRDVLDRFPEALVKVRWLDPWAYSTHAMYEWVDWQTGEVRPSAMTPRLGWTPSRAQARQRAVDQVLAFFEGAQP</sequence>
<gene>
    <name evidence="2" type="ORF">ACFOZ9_13645</name>
</gene>
<dbReference type="Pfam" id="PF00817">
    <property type="entry name" value="IMS"/>
    <property type="match status" value="1"/>
</dbReference>